<dbReference type="Proteomes" id="UP000654345">
    <property type="component" value="Unassembled WGS sequence"/>
</dbReference>
<reference evidence="8 9" key="1">
    <citation type="journal article" date="2021" name="Int. J. Syst. Evol. Microbiol.">
        <title>Reticulibacter mediterranei gen. nov., sp. nov., within the new family Reticulibacteraceae fam. nov., and Ktedonospora formicarum gen. nov., sp. nov., Ktedonobacter robiniae sp. nov., Dictyobacter formicarum sp. nov. and Dictyobacter arantiisoli sp. nov., belonging to the class Ktedonobacteria.</title>
        <authorList>
            <person name="Yabe S."/>
            <person name="Zheng Y."/>
            <person name="Wang C.M."/>
            <person name="Sakai Y."/>
            <person name="Abe K."/>
            <person name="Yokota A."/>
            <person name="Donadio S."/>
            <person name="Cavaletti L."/>
            <person name="Monciardini P."/>
        </authorList>
    </citation>
    <scope>NUCLEOTIDE SEQUENCE [LARGE SCALE GENOMIC DNA]</scope>
    <source>
        <strain evidence="8 9">SOSP1-30</strain>
    </source>
</reference>
<sequence length="172" mass="19758">MRINVTTSVEAMQKKIQYARQRYSKWLIERLRPALLWLFSEPARPIRFVCIGGSAALIQLCLLYLFLQLHIHAWLANIVAFFLAAQFNFLFSSFFTWRDRTISCSGKLKPGAQFIKRWSTFHSSILVSALLNQLVFMLAGTVMPSLWASALGILVAACVNFFVMNRLVFCRE</sequence>
<comment type="caution">
    <text evidence="8">The sequence shown here is derived from an EMBL/GenBank/DDBJ whole genome shotgun (WGS) entry which is preliminary data.</text>
</comment>
<dbReference type="InterPro" id="IPR007267">
    <property type="entry name" value="GtrA_DPMS_TM"/>
</dbReference>
<dbReference type="InterPro" id="IPR051401">
    <property type="entry name" value="GtrA_CellWall_Glycosyl"/>
</dbReference>
<gene>
    <name evidence="8" type="ORF">KSB_28710</name>
</gene>
<evidence type="ECO:0000313" key="8">
    <source>
        <dbReference type="EMBL" id="GHO54396.1"/>
    </source>
</evidence>
<evidence type="ECO:0000256" key="1">
    <source>
        <dbReference type="ARBA" id="ARBA00004141"/>
    </source>
</evidence>
<feature type="transmembrane region" description="Helical" evidence="6">
    <location>
        <begin position="46"/>
        <end position="67"/>
    </location>
</feature>
<feature type="transmembrane region" description="Helical" evidence="6">
    <location>
        <begin position="145"/>
        <end position="163"/>
    </location>
</feature>
<dbReference type="Pfam" id="PF04138">
    <property type="entry name" value="GtrA_DPMS_TM"/>
    <property type="match status" value="1"/>
</dbReference>
<feature type="domain" description="GtrA/DPMS transmembrane" evidence="7">
    <location>
        <begin position="47"/>
        <end position="169"/>
    </location>
</feature>
<feature type="transmembrane region" description="Helical" evidence="6">
    <location>
        <begin position="118"/>
        <end position="139"/>
    </location>
</feature>
<dbReference type="PANTHER" id="PTHR38459:SF1">
    <property type="entry name" value="PROPHAGE BACTOPRENOL-LINKED GLUCOSE TRANSLOCASE HOMOLOG"/>
    <property type="match status" value="1"/>
</dbReference>
<keyword evidence="4 6" id="KW-1133">Transmembrane helix</keyword>
<keyword evidence="3 6" id="KW-0812">Transmembrane</keyword>
<evidence type="ECO:0000313" key="9">
    <source>
        <dbReference type="Proteomes" id="UP000654345"/>
    </source>
</evidence>
<name>A0ABQ3UNV1_9CHLR</name>
<dbReference type="PANTHER" id="PTHR38459">
    <property type="entry name" value="PROPHAGE BACTOPRENOL-LINKED GLUCOSE TRANSLOCASE HOMOLOG"/>
    <property type="match status" value="1"/>
</dbReference>
<evidence type="ECO:0000256" key="5">
    <source>
        <dbReference type="ARBA" id="ARBA00023136"/>
    </source>
</evidence>
<evidence type="ECO:0000256" key="4">
    <source>
        <dbReference type="ARBA" id="ARBA00022989"/>
    </source>
</evidence>
<protein>
    <recommendedName>
        <fullName evidence="7">GtrA/DPMS transmembrane domain-containing protein</fullName>
    </recommendedName>
</protein>
<comment type="subcellular location">
    <subcellularLocation>
        <location evidence="1">Membrane</location>
        <topology evidence="1">Multi-pass membrane protein</topology>
    </subcellularLocation>
</comment>
<evidence type="ECO:0000259" key="7">
    <source>
        <dbReference type="Pfam" id="PF04138"/>
    </source>
</evidence>
<keyword evidence="9" id="KW-1185">Reference proteome</keyword>
<evidence type="ECO:0000256" key="6">
    <source>
        <dbReference type="SAM" id="Phobius"/>
    </source>
</evidence>
<evidence type="ECO:0000256" key="3">
    <source>
        <dbReference type="ARBA" id="ARBA00022692"/>
    </source>
</evidence>
<dbReference type="EMBL" id="BNJG01000001">
    <property type="protein sequence ID" value="GHO54396.1"/>
    <property type="molecule type" value="Genomic_DNA"/>
</dbReference>
<proteinExistence type="inferred from homology"/>
<keyword evidence="5 6" id="KW-0472">Membrane</keyword>
<evidence type="ECO:0000256" key="2">
    <source>
        <dbReference type="ARBA" id="ARBA00009399"/>
    </source>
</evidence>
<comment type="similarity">
    <text evidence="2">Belongs to the GtrA family.</text>
</comment>
<accession>A0ABQ3UNV1</accession>
<feature type="transmembrane region" description="Helical" evidence="6">
    <location>
        <begin position="73"/>
        <end position="97"/>
    </location>
</feature>
<organism evidence="8 9">
    <name type="scientific">Ktedonobacter robiniae</name>
    <dbReference type="NCBI Taxonomy" id="2778365"/>
    <lineage>
        <taxon>Bacteria</taxon>
        <taxon>Bacillati</taxon>
        <taxon>Chloroflexota</taxon>
        <taxon>Ktedonobacteria</taxon>
        <taxon>Ktedonobacterales</taxon>
        <taxon>Ktedonobacteraceae</taxon>
        <taxon>Ktedonobacter</taxon>
    </lineage>
</organism>